<reference evidence="5" key="1">
    <citation type="submission" date="2015-12" db="EMBL/GenBank/DDBJ databases">
        <title>Complete genome sequence of Pandoraea norimbergensis DSM 11628.</title>
        <authorList>
            <person name="Ee R."/>
            <person name="Lim Y.-L."/>
            <person name="Yong D."/>
            <person name="Yin W.-F."/>
            <person name="Chan K.-G."/>
        </authorList>
    </citation>
    <scope>NUCLEOTIDE SEQUENCE [LARGE SCALE GENOMIC DNA]</scope>
    <source>
        <strain evidence="5">DSM 11628</strain>
    </source>
</reference>
<evidence type="ECO:0000259" key="3">
    <source>
        <dbReference type="Pfam" id="PF03364"/>
    </source>
</evidence>
<dbReference type="InterPro" id="IPR005031">
    <property type="entry name" value="COQ10_START"/>
</dbReference>
<evidence type="ECO:0000256" key="2">
    <source>
        <dbReference type="SAM" id="MobiDB-lite"/>
    </source>
</evidence>
<proteinExistence type="inferred from homology"/>
<comment type="similarity">
    <text evidence="1">Belongs to the ribosome association toxin RatA family.</text>
</comment>
<feature type="compositionally biased region" description="Basic and acidic residues" evidence="2">
    <location>
        <begin position="167"/>
        <end position="187"/>
    </location>
</feature>
<organism evidence="4 5">
    <name type="scientific">Pandoraea norimbergensis</name>
    <dbReference type="NCBI Taxonomy" id="93219"/>
    <lineage>
        <taxon>Bacteria</taxon>
        <taxon>Pseudomonadati</taxon>
        <taxon>Pseudomonadota</taxon>
        <taxon>Betaproteobacteria</taxon>
        <taxon>Burkholderiales</taxon>
        <taxon>Burkholderiaceae</taxon>
        <taxon>Pandoraea</taxon>
    </lineage>
</organism>
<feature type="domain" description="Coenzyme Q-binding protein COQ10 START" evidence="3">
    <location>
        <begin position="13"/>
        <end position="113"/>
    </location>
</feature>
<sequence length="187" mass="21347">MNEYHFLTLWRLTAPLEEVWDTIRDVDHWARWWPCVREVQTLDAGGADGVGALRRLTWHGALPYSLTFDTRVTHVESMREIRVEASGDAEGTGLWRFDTEGSITVVRYGWDVRTNRAWMSKLAPLAQPLFRWNHNYVMRRGGEGLAAVLNAHLVECLDTDLPPAAIGEDRTPRDLRAARARASHDGR</sequence>
<dbReference type="SUPFAM" id="SSF55961">
    <property type="entry name" value="Bet v1-like"/>
    <property type="match status" value="1"/>
</dbReference>
<dbReference type="InterPro" id="IPR023393">
    <property type="entry name" value="START-like_dom_sf"/>
</dbReference>
<dbReference type="RefSeq" id="WP_058377806.1">
    <property type="nucleotide sequence ID" value="NZ_CP013480.3"/>
</dbReference>
<feature type="region of interest" description="Disordered" evidence="2">
    <location>
        <begin position="165"/>
        <end position="187"/>
    </location>
</feature>
<evidence type="ECO:0000313" key="5">
    <source>
        <dbReference type="Proteomes" id="UP000060277"/>
    </source>
</evidence>
<dbReference type="EMBL" id="CP013480">
    <property type="protein sequence ID" value="ALS60892.1"/>
    <property type="molecule type" value="Genomic_DNA"/>
</dbReference>
<keyword evidence="5" id="KW-1185">Reference proteome</keyword>
<dbReference type="Pfam" id="PF03364">
    <property type="entry name" value="Polyketide_cyc"/>
    <property type="match status" value="1"/>
</dbReference>
<protein>
    <submittedName>
        <fullName evidence="4">Polyketide cyclase</fullName>
    </submittedName>
</protein>
<accession>A0ABN4JKT8</accession>
<name>A0ABN4JKT8_9BURK</name>
<dbReference type="Proteomes" id="UP000060277">
    <property type="component" value="Chromosome"/>
</dbReference>
<gene>
    <name evidence="4" type="ORF">AT302_15085</name>
</gene>
<evidence type="ECO:0000313" key="4">
    <source>
        <dbReference type="EMBL" id="ALS60892.1"/>
    </source>
</evidence>
<evidence type="ECO:0000256" key="1">
    <source>
        <dbReference type="ARBA" id="ARBA00008918"/>
    </source>
</evidence>
<dbReference type="Gene3D" id="3.30.530.20">
    <property type="match status" value="1"/>
</dbReference>
<dbReference type="CDD" id="cd07824">
    <property type="entry name" value="SRPBCC_6"/>
    <property type="match status" value="1"/>
</dbReference>